<evidence type="ECO:0000313" key="7">
    <source>
        <dbReference type="EMBL" id="KAK3258089.1"/>
    </source>
</evidence>
<evidence type="ECO:0000256" key="3">
    <source>
        <dbReference type="ARBA" id="ARBA00022833"/>
    </source>
</evidence>
<evidence type="ECO:0000313" key="8">
    <source>
        <dbReference type="Proteomes" id="UP001190700"/>
    </source>
</evidence>
<evidence type="ECO:0000256" key="1">
    <source>
        <dbReference type="ARBA" id="ARBA00022723"/>
    </source>
</evidence>
<keyword evidence="1" id="KW-0479">Metal-binding</keyword>
<dbReference type="EMBL" id="LGRX02019836">
    <property type="protein sequence ID" value="KAK3258089.1"/>
    <property type="molecule type" value="Genomic_DNA"/>
</dbReference>
<dbReference type="InterPro" id="IPR001841">
    <property type="entry name" value="Znf_RING"/>
</dbReference>
<proteinExistence type="predicted"/>
<feature type="domain" description="RING-type" evidence="6">
    <location>
        <begin position="222"/>
        <end position="272"/>
    </location>
</feature>
<dbReference type="InterPro" id="IPR013083">
    <property type="entry name" value="Znf_RING/FYVE/PHD"/>
</dbReference>
<organism evidence="7 8">
    <name type="scientific">Cymbomonas tetramitiformis</name>
    <dbReference type="NCBI Taxonomy" id="36881"/>
    <lineage>
        <taxon>Eukaryota</taxon>
        <taxon>Viridiplantae</taxon>
        <taxon>Chlorophyta</taxon>
        <taxon>Pyramimonadophyceae</taxon>
        <taxon>Pyramimonadales</taxon>
        <taxon>Pyramimonadaceae</taxon>
        <taxon>Cymbomonas</taxon>
    </lineage>
</organism>
<dbReference type="Gene3D" id="3.30.40.10">
    <property type="entry name" value="Zinc/RING finger domain, C3HC4 (zinc finger)"/>
    <property type="match status" value="1"/>
</dbReference>
<accession>A0AAE0FEI2</accession>
<keyword evidence="3" id="KW-0862">Zinc</keyword>
<feature type="region of interest" description="Disordered" evidence="5">
    <location>
        <begin position="13"/>
        <end position="86"/>
    </location>
</feature>
<sequence length="282" mass="31004">MEWTSFVYLCCPEQGKDPEESEDLLKAQRRSKERRSAATRQVALTGNVVASQPSDPSVKRKSKAKNRRLPPPVPTGPSSPPKRAENVPTLPAAALVSQGFSTVPSRSSYTPQPSPLSSQTAANIPVAASQPSTAPIANPEVITPRVTKRPSASWGLSFSAVNLVDAARKSLERHEAAGNVQEAMNDLTNLINLQQEAPEKEAVKGYLKTLYSHRGRDMGESCSICLEDFDLDEEPYEPVEVLHGCYHCFHADCVNKWRKVQKVDKRSCPECRHRNRSGSISD</sequence>
<evidence type="ECO:0000256" key="2">
    <source>
        <dbReference type="ARBA" id="ARBA00022771"/>
    </source>
</evidence>
<dbReference type="PANTHER" id="PTHR45798:SF97">
    <property type="entry name" value="ALCOHOL-SENSITIVE RING FINGER PROTEIN 1"/>
    <property type="match status" value="1"/>
</dbReference>
<gene>
    <name evidence="7" type="ORF">CYMTET_32851</name>
</gene>
<evidence type="ECO:0000256" key="4">
    <source>
        <dbReference type="PROSITE-ProRule" id="PRU00175"/>
    </source>
</evidence>
<dbReference type="PROSITE" id="PS50089">
    <property type="entry name" value="ZF_RING_2"/>
    <property type="match status" value="1"/>
</dbReference>
<evidence type="ECO:0000259" key="6">
    <source>
        <dbReference type="PROSITE" id="PS50089"/>
    </source>
</evidence>
<dbReference type="GO" id="GO:0008270">
    <property type="term" value="F:zinc ion binding"/>
    <property type="evidence" value="ECO:0007669"/>
    <property type="project" value="UniProtKB-KW"/>
</dbReference>
<dbReference type="InterPro" id="IPR052788">
    <property type="entry name" value="RING-type_E3_ligase_ATL"/>
</dbReference>
<name>A0AAE0FEI2_9CHLO</name>
<dbReference type="AlphaFoldDB" id="A0AAE0FEI2"/>
<keyword evidence="8" id="KW-1185">Reference proteome</keyword>
<dbReference type="Proteomes" id="UP001190700">
    <property type="component" value="Unassembled WGS sequence"/>
</dbReference>
<keyword evidence="2 4" id="KW-0863">Zinc-finger</keyword>
<evidence type="ECO:0000256" key="5">
    <source>
        <dbReference type="SAM" id="MobiDB-lite"/>
    </source>
</evidence>
<comment type="caution">
    <text evidence="7">The sequence shown here is derived from an EMBL/GenBank/DDBJ whole genome shotgun (WGS) entry which is preliminary data.</text>
</comment>
<feature type="compositionally biased region" description="Basic residues" evidence="5">
    <location>
        <begin position="59"/>
        <end position="68"/>
    </location>
</feature>
<dbReference type="SMART" id="SM00184">
    <property type="entry name" value="RING"/>
    <property type="match status" value="1"/>
</dbReference>
<dbReference type="PANTHER" id="PTHR45798">
    <property type="entry name" value="RING-H2 FINGER PROTEIN ATL61-RELATED-RELATED"/>
    <property type="match status" value="1"/>
</dbReference>
<dbReference type="Pfam" id="PF13639">
    <property type="entry name" value="zf-RING_2"/>
    <property type="match status" value="1"/>
</dbReference>
<feature type="compositionally biased region" description="Polar residues" evidence="5">
    <location>
        <begin position="38"/>
        <end position="55"/>
    </location>
</feature>
<reference evidence="7 8" key="1">
    <citation type="journal article" date="2015" name="Genome Biol. Evol.">
        <title>Comparative Genomics of a Bacterivorous Green Alga Reveals Evolutionary Causalities and Consequences of Phago-Mixotrophic Mode of Nutrition.</title>
        <authorList>
            <person name="Burns J.A."/>
            <person name="Paasch A."/>
            <person name="Narechania A."/>
            <person name="Kim E."/>
        </authorList>
    </citation>
    <scope>NUCLEOTIDE SEQUENCE [LARGE SCALE GENOMIC DNA]</scope>
    <source>
        <strain evidence="7 8">PLY_AMNH</strain>
    </source>
</reference>
<protein>
    <recommendedName>
        <fullName evidence="6">RING-type domain-containing protein</fullName>
    </recommendedName>
</protein>
<dbReference type="SUPFAM" id="SSF57850">
    <property type="entry name" value="RING/U-box"/>
    <property type="match status" value="1"/>
</dbReference>
<feature type="compositionally biased region" description="Pro residues" evidence="5">
    <location>
        <begin position="69"/>
        <end position="80"/>
    </location>
</feature>
<feature type="compositionally biased region" description="Basic and acidic residues" evidence="5">
    <location>
        <begin position="14"/>
        <end position="26"/>
    </location>
</feature>